<keyword evidence="2" id="KW-1185">Reference proteome</keyword>
<dbReference type="VEuPathDB" id="TriTrypDB:BSAL_49840"/>
<evidence type="ECO:0000313" key="1">
    <source>
        <dbReference type="EMBL" id="CUE61700.1"/>
    </source>
</evidence>
<evidence type="ECO:0000313" key="2">
    <source>
        <dbReference type="Proteomes" id="UP000051952"/>
    </source>
</evidence>
<accession>A0A0S4IKL7</accession>
<gene>
    <name evidence="1" type="ORF">BSAL_49840</name>
</gene>
<organism evidence="1 2">
    <name type="scientific">Bodo saltans</name>
    <name type="common">Flagellated protozoan</name>
    <dbReference type="NCBI Taxonomy" id="75058"/>
    <lineage>
        <taxon>Eukaryota</taxon>
        <taxon>Discoba</taxon>
        <taxon>Euglenozoa</taxon>
        <taxon>Kinetoplastea</taxon>
        <taxon>Metakinetoplastina</taxon>
        <taxon>Eubodonida</taxon>
        <taxon>Bodonidae</taxon>
        <taxon>Bodo</taxon>
    </lineage>
</organism>
<reference evidence="2" key="1">
    <citation type="submission" date="2015-09" db="EMBL/GenBank/DDBJ databases">
        <authorList>
            <consortium name="Pathogen Informatics"/>
        </authorList>
    </citation>
    <scope>NUCLEOTIDE SEQUENCE [LARGE SCALE GENOMIC DNA]</scope>
    <source>
        <strain evidence="2">Lake Konstanz</strain>
    </source>
</reference>
<dbReference type="AlphaFoldDB" id="A0A0S4IKL7"/>
<dbReference type="PROSITE" id="PS51257">
    <property type="entry name" value="PROKAR_LIPOPROTEIN"/>
    <property type="match status" value="1"/>
</dbReference>
<dbReference type="Proteomes" id="UP000051952">
    <property type="component" value="Unassembled WGS sequence"/>
</dbReference>
<name>A0A0S4IKL7_BODSA</name>
<dbReference type="EMBL" id="CYKH01000028">
    <property type="protein sequence ID" value="CUE61700.1"/>
    <property type="molecule type" value="Genomic_DNA"/>
</dbReference>
<proteinExistence type="predicted"/>
<sequence>MDRVCVPLNYLLMGCICALKYSDPTNSASSTIQMIVSGLQIWGTGWSVFVTMYREPQLRDDDEPHNTLHSTIQQAQEKEALYGDNIEFGGNDEELFPLHHHDDVVVGVEDAMNVVDAKIKCDDDGGALEGGLFWDADGNARTQPRGGRPITYERNNESDTALHFAFQVNDSDRDYDGDDKRLKYV</sequence>
<protein>
    <submittedName>
        <fullName evidence="1">Uncharacterized protein</fullName>
    </submittedName>
</protein>